<gene>
    <name evidence="2" type="ORF">IEO21_10481</name>
</gene>
<dbReference type="Proteomes" id="UP000639403">
    <property type="component" value="Unassembled WGS sequence"/>
</dbReference>
<reference evidence="2" key="2">
    <citation type="journal article" name="Front. Microbiol.">
        <title>Degradative Capacity of Two Strains of Rhodonia placenta: From Phenotype to Genotype.</title>
        <authorList>
            <person name="Kolle M."/>
            <person name="Horta M.A.C."/>
            <person name="Nowrousian M."/>
            <person name="Ohm R.A."/>
            <person name="Benz J.P."/>
            <person name="Pilgard A."/>
        </authorList>
    </citation>
    <scope>NUCLEOTIDE SEQUENCE</scope>
    <source>
        <strain evidence="2">FPRL280</strain>
    </source>
</reference>
<organism evidence="2 3">
    <name type="scientific">Rhodonia placenta</name>
    <dbReference type="NCBI Taxonomy" id="104341"/>
    <lineage>
        <taxon>Eukaryota</taxon>
        <taxon>Fungi</taxon>
        <taxon>Dikarya</taxon>
        <taxon>Basidiomycota</taxon>
        <taxon>Agaricomycotina</taxon>
        <taxon>Agaricomycetes</taxon>
        <taxon>Polyporales</taxon>
        <taxon>Adustoporiaceae</taxon>
        <taxon>Rhodonia</taxon>
    </lineage>
</organism>
<evidence type="ECO:0000256" key="1">
    <source>
        <dbReference type="SAM" id="MobiDB-lite"/>
    </source>
</evidence>
<evidence type="ECO:0000313" key="3">
    <source>
        <dbReference type="Proteomes" id="UP000639403"/>
    </source>
</evidence>
<feature type="compositionally biased region" description="Polar residues" evidence="1">
    <location>
        <begin position="40"/>
        <end position="63"/>
    </location>
</feature>
<evidence type="ECO:0000313" key="2">
    <source>
        <dbReference type="EMBL" id="KAF9799892.1"/>
    </source>
</evidence>
<feature type="compositionally biased region" description="Low complexity" evidence="1">
    <location>
        <begin position="64"/>
        <end position="78"/>
    </location>
</feature>
<sequence>MPGPGPPPSLPSSWLFKSRFKERQPPSLMKRPSSRRSRPASVTSMTPLQHKWSSPSSGMGTWNSATSTSAVSPPASTAKLSSRRSPLG</sequence>
<dbReference type="EMBL" id="JADOXO010000847">
    <property type="protein sequence ID" value="KAF9799892.1"/>
    <property type="molecule type" value="Genomic_DNA"/>
</dbReference>
<accession>A0A8H7NSG6</accession>
<reference evidence="2" key="1">
    <citation type="submission" date="2020-11" db="EMBL/GenBank/DDBJ databases">
        <authorList>
            <person name="Koelle M."/>
            <person name="Horta M.A.C."/>
            <person name="Nowrousian M."/>
            <person name="Ohm R.A."/>
            <person name="Benz P."/>
            <person name="Pilgard A."/>
        </authorList>
    </citation>
    <scope>NUCLEOTIDE SEQUENCE</scope>
    <source>
        <strain evidence="2">FPRL280</strain>
    </source>
</reference>
<proteinExistence type="predicted"/>
<dbReference type="AlphaFoldDB" id="A0A8H7NSG6"/>
<feature type="region of interest" description="Disordered" evidence="1">
    <location>
        <begin position="19"/>
        <end position="88"/>
    </location>
</feature>
<feature type="compositionally biased region" description="Polar residues" evidence="1">
    <location>
        <begin position="79"/>
        <end position="88"/>
    </location>
</feature>
<comment type="caution">
    <text evidence="2">The sequence shown here is derived from an EMBL/GenBank/DDBJ whole genome shotgun (WGS) entry which is preliminary data.</text>
</comment>
<protein>
    <submittedName>
        <fullName evidence="2">Uncharacterized protein</fullName>
    </submittedName>
</protein>
<name>A0A8H7NSG6_9APHY</name>